<dbReference type="Gene3D" id="3.20.20.140">
    <property type="entry name" value="Metal-dependent hydrolases"/>
    <property type="match status" value="1"/>
</dbReference>
<name>A0A9D0ZYC3_9ACTN</name>
<evidence type="ECO:0000259" key="2">
    <source>
        <dbReference type="Pfam" id="PF01979"/>
    </source>
</evidence>
<evidence type="ECO:0000313" key="3">
    <source>
        <dbReference type="EMBL" id="HIR00885.1"/>
    </source>
</evidence>
<feature type="non-terminal residue" evidence="3">
    <location>
        <position position="305"/>
    </location>
</feature>
<dbReference type="GO" id="GO:0000034">
    <property type="term" value="F:adenine deaminase activity"/>
    <property type="evidence" value="ECO:0007669"/>
    <property type="project" value="TreeGrafter"/>
</dbReference>
<dbReference type="AlphaFoldDB" id="A0A9D0ZYC3"/>
<evidence type="ECO:0000313" key="4">
    <source>
        <dbReference type="Proteomes" id="UP000824261"/>
    </source>
</evidence>
<reference evidence="3" key="2">
    <citation type="journal article" date="2021" name="PeerJ">
        <title>Extensive microbial diversity within the chicken gut microbiome revealed by metagenomics and culture.</title>
        <authorList>
            <person name="Gilroy R."/>
            <person name="Ravi A."/>
            <person name="Getino M."/>
            <person name="Pursley I."/>
            <person name="Horton D.L."/>
            <person name="Alikhan N.F."/>
            <person name="Baker D."/>
            <person name="Gharbi K."/>
            <person name="Hall N."/>
            <person name="Watson M."/>
            <person name="Adriaenssens E.M."/>
            <person name="Foster-Nyarko E."/>
            <person name="Jarju S."/>
            <person name="Secka A."/>
            <person name="Antonio M."/>
            <person name="Oren A."/>
            <person name="Chaudhuri R.R."/>
            <person name="La Ragione R."/>
            <person name="Hildebrand F."/>
            <person name="Pallen M.J."/>
        </authorList>
    </citation>
    <scope>NUCLEOTIDE SEQUENCE</scope>
    <source>
        <strain evidence="3">ChiGjej1B1-2707</strain>
    </source>
</reference>
<protein>
    <submittedName>
        <fullName evidence="3">Adenine deaminase</fullName>
    </submittedName>
</protein>
<dbReference type="InterPro" id="IPR032466">
    <property type="entry name" value="Metal_Hydrolase"/>
</dbReference>
<proteinExistence type="predicted"/>
<organism evidence="3 4">
    <name type="scientific">Candidatus Aveggerthella stercoripullorum</name>
    <dbReference type="NCBI Taxonomy" id="2840688"/>
    <lineage>
        <taxon>Bacteria</taxon>
        <taxon>Bacillati</taxon>
        <taxon>Actinomycetota</taxon>
        <taxon>Coriobacteriia</taxon>
        <taxon>Eggerthellales</taxon>
        <taxon>Eggerthellaceae</taxon>
        <taxon>Eggerthellaceae incertae sedis</taxon>
        <taxon>Candidatus Aveggerthella</taxon>
    </lineage>
</organism>
<accession>A0A9D0ZYC3</accession>
<dbReference type="InterPro" id="IPR011059">
    <property type="entry name" value="Metal-dep_hydrolase_composite"/>
</dbReference>
<keyword evidence="1" id="KW-0378">Hydrolase</keyword>
<dbReference type="PANTHER" id="PTHR11113:SF2">
    <property type="entry name" value="ADENINE DEAMINASE"/>
    <property type="match status" value="1"/>
</dbReference>
<dbReference type="SUPFAM" id="SSF51556">
    <property type="entry name" value="Metallo-dependent hydrolases"/>
    <property type="match status" value="1"/>
</dbReference>
<comment type="caution">
    <text evidence="3">The sequence shown here is derived from an EMBL/GenBank/DDBJ whole genome shotgun (WGS) entry which is preliminary data.</text>
</comment>
<sequence length="305" mass="32228">MINAFCKKPLWECTRTLADVAQGRRPADVVVKSARLVNVCTAEVQDGADVAIAEGRIAYVGQADHCVGPATQVIDAEGCYIAPGFLDGHVHVESSLVGAGEFARAVVPHGTTGIYWDPHEVCNVLGLEGVRIMMQDVQRTPLKAMVTTPSCVPAVPGFEDTGAAIGPNDIAETMAWDSVVGLGEMMNFVGIVNGSEQPHAEVAETLKVGKIVTGHYASPETDRGLGAYAASGVRCCHESAHAEEVLAKMRLGMYAQLRFGSAGRDLPQLAAAVASGAVDTRFACLVTDDVHPHELVEDGHMDRVL</sequence>
<gene>
    <name evidence="3" type="ORF">IAA69_01200</name>
</gene>
<evidence type="ECO:0000256" key="1">
    <source>
        <dbReference type="ARBA" id="ARBA00022801"/>
    </source>
</evidence>
<feature type="domain" description="Amidohydrolase-related" evidence="2">
    <location>
        <begin position="80"/>
        <end position="248"/>
    </location>
</feature>
<dbReference type="SUPFAM" id="SSF51338">
    <property type="entry name" value="Composite domain of metallo-dependent hydrolases"/>
    <property type="match status" value="1"/>
</dbReference>
<dbReference type="Gene3D" id="2.30.40.10">
    <property type="entry name" value="Urease, subunit C, domain 1"/>
    <property type="match status" value="1"/>
</dbReference>
<dbReference type="InterPro" id="IPR006680">
    <property type="entry name" value="Amidohydro-rel"/>
</dbReference>
<dbReference type="PANTHER" id="PTHR11113">
    <property type="entry name" value="N-ACETYLGLUCOSAMINE-6-PHOSPHATE DEACETYLASE"/>
    <property type="match status" value="1"/>
</dbReference>
<dbReference type="Pfam" id="PF01979">
    <property type="entry name" value="Amidohydro_1"/>
    <property type="match status" value="1"/>
</dbReference>
<dbReference type="EMBL" id="DVGB01000012">
    <property type="protein sequence ID" value="HIR00885.1"/>
    <property type="molecule type" value="Genomic_DNA"/>
</dbReference>
<reference evidence="3" key="1">
    <citation type="submission" date="2020-10" db="EMBL/GenBank/DDBJ databases">
        <authorList>
            <person name="Gilroy R."/>
        </authorList>
    </citation>
    <scope>NUCLEOTIDE SEQUENCE</scope>
    <source>
        <strain evidence="3">ChiGjej1B1-2707</strain>
    </source>
</reference>
<dbReference type="Proteomes" id="UP000824261">
    <property type="component" value="Unassembled WGS sequence"/>
</dbReference>